<protein>
    <recommendedName>
        <fullName evidence="3">VWFA domain-containing protein</fullName>
    </recommendedName>
</protein>
<accession>M8DGD9</accession>
<dbReference type="PROSITE" id="PS50234">
    <property type="entry name" value="VWFA"/>
    <property type="match status" value="1"/>
</dbReference>
<dbReference type="RefSeq" id="WP_003388645.1">
    <property type="nucleotide sequence ID" value="NZ_APBN01000004.1"/>
</dbReference>
<proteinExistence type="predicted"/>
<feature type="transmembrane region" description="Helical" evidence="2">
    <location>
        <begin position="6"/>
        <end position="29"/>
    </location>
</feature>
<dbReference type="Gene3D" id="3.40.50.410">
    <property type="entry name" value="von Willebrand factor, type A domain"/>
    <property type="match status" value="1"/>
</dbReference>
<evidence type="ECO:0000313" key="4">
    <source>
        <dbReference type="EMBL" id="EMT52512.1"/>
    </source>
</evidence>
<gene>
    <name evidence="4" type="ORF">I532_12684</name>
</gene>
<dbReference type="SMART" id="SM00327">
    <property type="entry name" value="VWA"/>
    <property type="match status" value="1"/>
</dbReference>
<dbReference type="CDD" id="cd00198">
    <property type="entry name" value="vWFA"/>
    <property type="match status" value="1"/>
</dbReference>
<comment type="caution">
    <text evidence="4">The sequence shown here is derived from an EMBL/GenBank/DDBJ whole genome shotgun (WGS) entry which is preliminary data.</text>
</comment>
<reference evidence="4 5" key="1">
    <citation type="submission" date="2013-03" db="EMBL/GenBank/DDBJ databases">
        <title>Assembly of a new bacterial strain Brevibacillus borstelensis AK1.</title>
        <authorList>
            <person name="Rajan I."/>
            <person name="PoliReddy D."/>
            <person name="Sugumar T."/>
            <person name="Rathinam K."/>
            <person name="Alqarawi S."/>
            <person name="Khalil A.B."/>
            <person name="Sivakumar N."/>
        </authorList>
    </citation>
    <scope>NUCLEOTIDE SEQUENCE [LARGE SCALE GENOMIC DNA]</scope>
    <source>
        <strain evidence="4 5">AK1</strain>
    </source>
</reference>
<keyword evidence="2" id="KW-0812">Transmembrane</keyword>
<evidence type="ECO:0000256" key="2">
    <source>
        <dbReference type="SAM" id="Phobius"/>
    </source>
</evidence>
<dbReference type="PANTHER" id="PTHR10579:SF43">
    <property type="entry name" value="ZINC FINGER (C3HC4-TYPE RING FINGER) FAMILY PROTEIN"/>
    <property type="match status" value="1"/>
</dbReference>
<name>M8DGD9_9BACL</name>
<dbReference type="SUPFAM" id="SSF53300">
    <property type="entry name" value="vWA-like"/>
    <property type="match status" value="1"/>
</dbReference>
<feature type="domain" description="VWFA" evidence="3">
    <location>
        <begin position="115"/>
        <end position="287"/>
    </location>
</feature>
<keyword evidence="2" id="KW-1133">Transmembrane helix</keyword>
<dbReference type="InterPro" id="IPR002035">
    <property type="entry name" value="VWF_A"/>
</dbReference>
<feature type="transmembrane region" description="Helical" evidence="2">
    <location>
        <begin position="41"/>
        <end position="63"/>
    </location>
</feature>
<keyword evidence="5" id="KW-1185">Reference proteome</keyword>
<dbReference type="Proteomes" id="UP000012081">
    <property type="component" value="Unassembled WGS sequence"/>
</dbReference>
<feature type="transmembrane region" description="Helical" evidence="2">
    <location>
        <begin position="316"/>
        <end position="334"/>
    </location>
</feature>
<dbReference type="PATRIC" id="fig|1300222.3.peg.2651"/>
<dbReference type="EMBL" id="APBN01000004">
    <property type="protein sequence ID" value="EMT52512.1"/>
    <property type="molecule type" value="Genomic_DNA"/>
</dbReference>
<evidence type="ECO:0000256" key="1">
    <source>
        <dbReference type="SAM" id="MobiDB-lite"/>
    </source>
</evidence>
<evidence type="ECO:0000259" key="3">
    <source>
        <dbReference type="PROSITE" id="PS50234"/>
    </source>
</evidence>
<dbReference type="STRING" id="1300222.I532_12684"/>
<dbReference type="InterPro" id="IPR051266">
    <property type="entry name" value="CLCR"/>
</dbReference>
<dbReference type="AlphaFoldDB" id="M8DGD9"/>
<feature type="transmembrane region" description="Helical" evidence="2">
    <location>
        <begin position="374"/>
        <end position="393"/>
    </location>
</feature>
<organism evidence="4 5">
    <name type="scientific">Brevibacillus borstelensis AK1</name>
    <dbReference type="NCBI Taxonomy" id="1300222"/>
    <lineage>
        <taxon>Bacteria</taxon>
        <taxon>Bacillati</taxon>
        <taxon>Bacillota</taxon>
        <taxon>Bacilli</taxon>
        <taxon>Bacillales</taxon>
        <taxon>Paenibacillaceae</taxon>
        <taxon>Brevibacillus</taxon>
    </lineage>
</organism>
<dbReference type="OrthoDB" id="6206554at2"/>
<dbReference type="InterPro" id="IPR036465">
    <property type="entry name" value="vWFA_dom_sf"/>
</dbReference>
<feature type="transmembrane region" description="Helical" evidence="2">
    <location>
        <begin position="340"/>
        <end position="362"/>
    </location>
</feature>
<feature type="region of interest" description="Disordered" evidence="1">
    <location>
        <begin position="399"/>
        <end position="427"/>
    </location>
</feature>
<evidence type="ECO:0000313" key="5">
    <source>
        <dbReference type="Proteomes" id="UP000012081"/>
    </source>
</evidence>
<feature type="transmembrane region" description="Helical" evidence="2">
    <location>
        <begin position="83"/>
        <end position="103"/>
    </location>
</feature>
<dbReference type="GeneID" id="89497413"/>
<dbReference type="Pfam" id="PF00092">
    <property type="entry name" value="VWA"/>
    <property type="match status" value="1"/>
</dbReference>
<keyword evidence="2" id="KW-0472">Membrane</keyword>
<dbReference type="PANTHER" id="PTHR10579">
    <property type="entry name" value="CALCIUM-ACTIVATED CHLORIDE CHANNEL REGULATOR"/>
    <property type="match status" value="1"/>
</dbReference>
<sequence>MSQKRISMLMVLLSTIGGLIGFGVGEIILHQLSGEMPQWLLMGLYIGQFAFFVGLFCLIAEMISPRVNGTGWRQRYAGFSWKMLVPATFIMLGVAGLLFQLLYGSNIQRSSGADSIVMVLDTSGSMRETDPDGQLFKAAADVVNRMDNDMQVAIIGFNDEASVLQPMVSLGDSKVRQGVIDKLENHDGPGGGTNIDAALETALNLIRDPASGAGNSTVVLMSDGFSRVDTDKTLPPFRDQHIPIHTVGMSAVSADGTGLLKQIATETGGTYTDVQNAEQLTSAFGQIYELNRQDRNLMGERNGSDSGRLLYAVERVLLLTATGALLGLALGLIFDNKHIAKSFSIGGAVAGLLAGLVLEMGFASTGLPGPVLRLVADILLALVLTLFTINIPAPVSGQLSDAGSFSRRRYSPNSSLDAKTPGLKRFD</sequence>